<protein>
    <submittedName>
        <fullName evidence="2">Uncharacterized protein</fullName>
    </submittedName>
</protein>
<organism evidence="2 3">
    <name type="scientific">Streptomyces prunicolor</name>
    <dbReference type="NCBI Taxonomy" id="67348"/>
    <lineage>
        <taxon>Bacteria</taxon>
        <taxon>Bacillati</taxon>
        <taxon>Actinomycetota</taxon>
        <taxon>Actinomycetes</taxon>
        <taxon>Kitasatosporales</taxon>
        <taxon>Streptomycetaceae</taxon>
        <taxon>Streptomyces</taxon>
    </lineage>
</organism>
<reference evidence="2 3" key="1">
    <citation type="submission" date="2023-10" db="EMBL/GenBank/DDBJ databases">
        <title>Characterization of rhizosphere-enriched actinobacteria from wheat plants lab-grown on chernevaya soil.</title>
        <authorList>
            <person name="Tikhonova E.N."/>
            <person name="Konopkin A."/>
            <person name="Kravchenko I.K."/>
        </authorList>
    </citation>
    <scope>NUCLEOTIDE SEQUENCE [LARGE SCALE GENOMIC DNA]</scope>
    <source>
        <strain evidence="2 3">RR29</strain>
    </source>
</reference>
<name>A0ABU4FHR3_9ACTN</name>
<dbReference type="EMBL" id="JAWMAJ010000118">
    <property type="protein sequence ID" value="MDV7220129.1"/>
    <property type="molecule type" value="Genomic_DNA"/>
</dbReference>
<evidence type="ECO:0000313" key="3">
    <source>
        <dbReference type="Proteomes" id="UP001187346"/>
    </source>
</evidence>
<feature type="region of interest" description="Disordered" evidence="1">
    <location>
        <begin position="1"/>
        <end position="22"/>
    </location>
</feature>
<accession>A0ABU4FHR3</accession>
<comment type="caution">
    <text evidence="2">The sequence shown here is derived from an EMBL/GenBank/DDBJ whole genome shotgun (WGS) entry which is preliminary data.</text>
</comment>
<dbReference type="Proteomes" id="UP001187346">
    <property type="component" value="Unassembled WGS sequence"/>
</dbReference>
<dbReference type="RefSeq" id="WP_317773803.1">
    <property type="nucleotide sequence ID" value="NZ_JAWMAJ010000118.1"/>
</dbReference>
<sequence length="62" mass="6666">MSSGLAAPPASRSDHHLSGFAIAPENTGRVHLAVNGPRYPTGARAESRLLLPRWNIRYRGGT</sequence>
<proteinExistence type="predicted"/>
<evidence type="ECO:0000256" key="1">
    <source>
        <dbReference type="SAM" id="MobiDB-lite"/>
    </source>
</evidence>
<gene>
    <name evidence="2" type="ORF">R5A26_29730</name>
</gene>
<evidence type="ECO:0000313" key="2">
    <source>
        <dbReference type="EMBL" id="MDV7220129.1"/>
    </source>
</evidence>
<keyword evidence="3" id="KW-1185">Reference proteome</keyword>